<proteinExistence type="predicted"/>
<dbReference type="EMBL" id="FNYD01000003">
    <property type="protein sequence ID" value="SEJ12039.1"/>
    <property type="molecule type" value="Genomic_DNA"/>
</dbReference>
<dbReference type="STRING" id="1227549.SAMN05444007_103367"/>
<reference evidence="1 2" key="1">
    <citation type="submission" date="2016-10" db="EMBL/GenBank/DDBJ databases">
        <authorList>
            <person name="de Groot N.N."/>
        </authorList>
    </citation>
    <scope>NUCLEOTIDE SEQUENCE [LARGE SCALE GENOMIC DNA]</scope>
    <source>
        <strain evidence="1 2">DSM 29340</strain>
    </source>
</reference>
<dbReference type="AlphaFoldDB" id="A0A1H6W4Z3"/>
<sequence length="285" mass="31929">MSEIPCEKNAELRQKILEFAEVLKTEAHKLGEHGLDEQDFYQSGLFRGTIERIRGQFSASMREKRDFVALVLAHMQDGGYIADWGSAGEANRHDYFVELNNGRTAIIELKGCLDGNNTNIFERPPHADEFIVWSVCSNPGADPRHNVWSGIHTRLSAEMIDRNQRIDGLVVWDWICGTTARPCPKLRGAEDRLTDIGPYRLPPPCIYLFPGTVPSVRNNPNPRVNTLGDVGILDAMHRCFGGEDAEINSVGIEVAHRGIETVRTTTIRRNGVVQKTTDPTPIRRS</sequence>
<evidence type="ECO:0000313" key="1">
    <source>
        <dbReference type="EMBL" id="SEJ12039.1"/>
    </source>
</evidence>
<dbReference type="OrthoDB" id="9179131at2"/>
<accession>A0A1H6W4Z3</accession>
<dbReference type="RefSeq" id="WP_092364022.1">
    <property type="nucleotide sequence ID" value="NZ_BMGV01000003.1"/>
</dbReference>
<keyword evidence="2" id="KW-1185">Reference proteome</keyword>
<dbReference type="Proteomes" id="UP000199379">
    <property type="component" value="Unassembled WGS sequence"/>
</dbReference>
<name>A0A1H6W4Z3_9RHOB</name>
<protein>
    <submittedName>
        <fullName evidence="1">Uncharacterized protein</fullName>
    </submittedName>
</protein>
<evidence type="ECO:0000313" key="2">
    <source>
        <dbReference type="Proteomes" id="UP000199379"/>
    </source>
</evidence>
<organism evidence="1 2">
    <name type="scientific">Cribrihabitans marinus</name>
    <dbReference type="NCBI Taxonomy" id="1227549"/>
    <lineage>
        <taxon>Bacteria</taxon>
        <taxon>Pseudomonadati</taxon>
        <taxon>Pseudomonadota</taxon>
        <taxon>Alphaproteobacteria</taxon>
        <taxon>Rhodobacterales</taxon>
        <taxon>Paracoccaceae</taxon>
        <taxon>Cribrihabitans</taxon>
    </lineage>
</organism>
<gene>
    <name evidence="1" type="ORF">SAMN05444007_103367</name>
</gene>